<keyword evidence="3" id="KW-1185">Reference proteome</keyword>
<dbReference type="InterPro" id="IPR036515">
    <property type="entry name" value="Transposase_17_sf"/>
</dbReference>
<feature type="domain" description="Transposase IS200-like" evidence="1">
    <location>
        <begin position="8"/>
        <end position="134"/>
    </location>
</feature>
<dbReference type="GO" id="GO:0004803">
    <property type="term" value="F:transposase activity"/>
    <property type="evidence" value="ECO:0007669"/>
    <property type="project" value="InterPro"/>
</dbReference>
<dbReference type="SUPFAM" id="SSF143422">
    <property type="entry name" value="Transposase IS200-like"/>
    <property type="match status" value="1"/>
</dbReference>
<dbReference type="PANTHER" id="PTHR36966">
    <property type="entry name" value="REP-ASSOCIATED TYROSINE TRANSPOSASE"/>
    <property type="match status" value="1"/>
</dbReference>
<dbReference type="InterPro" id="IPR052715">
    <property type="entry name" value="RAYT_transposase"/>
</dbReference>
<evidence type="ECO:0000259" key="1">
    <source>
        <dbReference type="SMART" id="SM01321"/>
    </source>
</evidence>
<gene>
    <name evidence="2" type="ORF">Metal_1117</name>
</gene>
<dbReference type="AlphaFoldDB" id="H8GHV0"/>
<accession>H8GHV0</accession>
<dbReference type="HOGENOM" id="CLU_068226_6_0_6"/>
<evidence type="ECO:0000313" key="2">
    <source>
        <dbReference type="EMBL" id="EIC28934.1"/>
    </source>
</evidence>
<organism evidence="2 3">
    <name type="scientific">Methylomicrobium album BG8</name>
    <dbReference type="NCBI Taxonomy" id="686340"/>
    <lineage>
        <taxon>Bacteria</taxon>
        <taxon>Pseudomonadati</taxon>
        <taxon>Pseudomonadota</taxon>
        <taxon>Gammaproteobacteria</taxon>
        <taxon>Methylococcales</taxon>
        <taxon>Methylococcaceae</taxon>
        <taxon>Methylomicrobium</taxon>
    </lineage>
</organism>
<dbReference type="GO" id="GO:0043565">
    <property type="term" value="F:sequence-specific DNA binding"/>
    <property type="evidence" value="ECO:0007669"/>
    <property type="project" value="TreeGrafter"/>
</dbReference>
<reference evidence="2 3" key="1">
    <citation type="journal article" date="2013" name="Genome Announc.">
        <title>Genome Sequence of the Obligate Gammaproteobacterial Methanotroph Methylomicrobium album Strain BG8.</title>
        <authorList>
            <person name="Kits K.D."/>
            <person name="Kalyuzhnaya M.G."/>
            <person name="Klotz M.G."/>
            <person name="Jetten M.S."/>
            <person name="Op den Camp H.J."/>
            <person name="Vuilleumier S."/>
            <person name="Bringel F."/>
            <person name="Dispirito A.A."/>
            <person name="Murrell J.C."/>
            <person name="Bruce D."/>
            <person name="Cheng J.F."/>
            <person name="Copeland A."/>
            <person name="Goodwin L."/>
            <person name="Hauser L."/>
            <person name="Lajus A."/>
            <person name="Land M.L."/>
            <person name="Lapidus A."/>
            <person name="Lucas S."/>
            <person name="Medigue C."/>
            <person name="Pitluck S."/>
            <person name="Woyke T."/>
            <person name="Zeytun A."/>
            <person name="Stein L.Y."/>
        </authorList>
    </citation>
    <scope>NUCLEOTIDE SEQUENCE [LARGE SCALE GENOMIC DNA]</scope>
    <source>
        <strain evidence="2 3">BG8</strain>
    </source>
</reference>
<dbReference type="Pfam" id="PF01797">
    <property type="entry name" value="Y1_Tnp"/>
    <property type="match status" value="1"/>
</dbReference>
<dbReference type="Proteomes" id="UP000005090">
    <property type="component" value="Chromosome"/>
</dbReference>
<proteinExistence type="predicted"/>
<dbReference type="SMART" id="SM01321">
    <property type="entry name" value="Y1_Tnp"/>
    <property type="match status" value="1"/>
</dbReference>
<dbReference type="Gene3D" id="3.30.70.1290">
    <property type="entry name" value="Transposase IS200-like"/>
    <property type="match status" value="1"/>
</dbReference>
<dbReference type="eggNOG" id="COG1943">
    <property type="taxonomic scope" value="Bacteria"/>
</dbReference>
<name>H8GHV0_METAL</name>
<dbReference type="InterPro" id="IPR002686">
    <property type="entry name" value="Transposase_17"/>
</dbReference>
<dbReference type="NCBIfam" id="NF047646">
    <property type="entry name" value="REP_Tyr_transpos"/>
    <property type="match status" value="1"/>
</dbReference>
<dbReference type="EMBL" id="CM001475">
    <property type="protein sequence ID" value="EIC28934.1"/>
    <property type="molecule type" value="Genomic_DNA"/>
</dbReference>
<evidence type="ECO:0000313" key="3">
    <source>
        <dbReference type="Proteomes" id="UP000005090"/>
    </source>
</evidence>
<sequence>MQYRRAQTPGGTYFFTVVTYRRQKFLCVPENVELLRTAFRTVKSAHPFTIDAFVLLPDHLHCIWTLPPGDKNYPMRWSAIKKHFTRHCPDVYKSLPSRAQRRKRAQTIWQPRYWEHQIRNDRDFEKHCDYIHWNPVKHGLVLRAGDWPYSSFHRFIHLGVYPSDWAGVAAGLEDQHFGE</sequence>
<protein>
    <submittedName>
        <fullName evidence="2">Transposase</fullName>
    </submittedName>
</protein>
<dbReference type="PANTHER" id="PTHR36966:SF1">
    <property type="entry name" value="REP-ASSOCIATED TYROSINE TRANSPOSASE"/>
    <property type="match status" value="1"/>
</dbReference>
<dbReference type="GO" id="GO:0006313">
    <property type="term" value="P:DNA transposition"/>
    <property type="evidence" value="ECO:0007669"/>
    <property type="project" value="InterPro"/>
</dbReference>
<dbReference type="RefSeq" id="WP_005370390.1">
    <property type="nucleotide sequence ID" value="NZ_CM001475.1"/>
</dbReference>